<evidence type="ECO:0000259" key="4">
    <source>
        <dbReference type="PROSITE" id="PS50987"/>
    </source>
</evidence>
<reference evidence="5" key="3">
    <citation type="submission" date="2024-02" db="EMBL/GenBank/DDBJ databases">
        <authorList>
            <consortium name="Clinical and Environmental Microbiology Branch: Whole genome sequencing antimicrobial resistance pathogens in the healthcare setting"/>
        </authorList>
    </citation>
    <scope>NUCLEOTIDE SEQUENCE</scope>
    <source>
        <strain evidence="5">2021DK-00143</strain>
    </source>
</reference>
<keyword evidence="8" id="KW-1185">Reference proteome</keyword>
<dbReference type="PANTHER" id="PTHR33154">
    <property type="entry name" value="TRANSCRIPTIONAL REGULATOR, ARSR FAMILY"/>
    <property type="match status" value="1"/>
</dbReference>
<protein>
    <submittedName>
        <fullName evidence="5">Helix-turn-helix transcriptional regulator</fullName>
    </submittedName>
</protein>
<dbReference type="EMBL" id="ABLOKC030000003">
    <property type="protein sequence ID" value="EML1470107.1"/>
    <property type="molecule type" value="Genomic_DNA"/>
</dbReference>
<dbReference type="GO" id="GO:0003700">
    <property type="term" value="F:DNA-binding transcription factor activity"/>
    <property type="evidence" value="ECO:0007669"/>
    <property type="project" value="InterPro"/>
</dbReference>
<dbReference type="SMART" id="SM00418">
    <property type="entry name" value="HTH_ARSR"/>
    <property type="match status" value="1"/>
</dbReference>
<dbReference type="Gene3D" id="1.10.10.10">
    <property type="entry name" value="Winged helix-like DNA-binding domain superfamily/Winged helix DNA-binding domain"/>
    <property type="match status" value="1"/>
</dbReference>
<dbReference type="PROSITE" id="PS50987">
    <property type="entry name" value="HTH_ARSR_2"/>
    <property type="match status" value="1"/>
</dbReference>
<organism evidence="6 8">
    <name type="scientific">Pluralibacter gergoviae</name>
    <name type="common">Enterobacter gergoviae</name>
    <dbReference type="NCBI Taxonomy" id="61647"/>
    <lineage>
        <taxon>Bacteria</taxon>
        <taxon>Pseudomonadati</taxon>
        <taxon>Pseudomonadota</taxon>
        <taxon>Gammaproteobacteria</taxon>
        <taxon>Enterobacterales</taxon>
        <taxon>Enterobacteriaceae</taxon>
        <taxon>Pluralibacter</taxon>
    </lineage>
</organism>
<evidence type="ECO:0000256" key="2">
    <source>
        <dbReference type="ARBA" id="ARBA00023125"/>
    </source>
</evidence>
<evidence type="ECO:0000313" key="8">
    <source>
        <dbReference type="Proteomes" id="UP000036196"/>
    </source>
</evidence>
<dbReference type="OrthoDB" id="9790747at2"/>
<dbReference type="EMBL" id="JAVDNV010000005">
    <property type="protein sequence ID" value="MDQ2309292.1"/>
    <property type="molecule type" value="Genomic_DNA"/>
</dbReference>
<keyword evidence="1" id="KW-0805">Transcription regulation</keyword>
<keyword evidence="2" id="KW-0238">DNA-binding</keyword>
<dbReference type="InterPro" id="IPR051081">
    <property type="entry name" value="HTH_MetalResp_TranReg"/>
</dbReference>
<comment type="caution">
    <text evidence="6">The sequence shown here is derived from an EMBL/GenBank/DDBJ whole genome shotgun (WGS) entry which is preliminary data.</text>
</comment>
<feature type="domain" description="HTH arsR-type" evidence="4">
    <location>
        <begin position="1"/>
        <end position="104"/>
    </location>
</feature>
<dbReference type="EMBL" id="LDZF01000011">
    <property type="protein sequence ID" value="KMK13427.1"/>
    <property type="molecule type" value="Genomic_DNA"/>
</dbReference>
<accession>A0A089PSA2</accession>
<dbReference type="KEGG" id="pge:LG71_24465"/>
<dbReference type="RefSeq" id="WP_043085970.1">
    <property type="nucleotide sequence ID" value="NZ_CACVCI010000001.1"/>
</dbReference>
<dbReference type="InterPro" id="IPR001845">
    <property type="entry name" value="HTH_ArsR_DNA-bd_dom"/>
</dbReference>
<dbReference type="CDD" id="cd00090">
    <property type="entry name" value="HTH_ARSR"/>
    <property type="match status" value="1"/>
</dbReference>
<reference evidence="7" key="2">
    <citation type="submission" date="2023-08" db="EMBL/GenBank/DDBJ databases">
        <title>WGS of pathogenic bacterial species, Los Angeles County Public Health Laboratories.</title>
        <authorList>
            <person name="Garrigues J.M."/>
            <person name="Green N.M."/>
        </authorList>
    </citation>
    <scope>NUCLEOTIDE SEQUENCE</scope>
    <source>
        <strain evidence="7">LACPHL-BACT-2023-00068</strain>
    </source>
</reference>
<evidence type="ECO:0000313" key="5">
    <source>
        <dbReference type="EMBL" id="EML1470107.1"/>
    </source>
</evidence>
<keyword evidence="3" id="KW-0804">Transcription</keyword>
<evidence type="ECO:0000256" key="3">
    <source>
        <dbReference type="ARBA" id="ARBA00023163"/>
    </source>
</evidence>
<dbReference type="GO" id="GO:0003677">
    <property type="term" value="F:DNA binding"/>
    <property type="evidence" value="ECO:0007669"/>
    <property type="project" value="UniProtKB-KW"/>
</dbReference>
<dbReference type="SUPFAM" id="SSF46785">
    <property type="entry name" value="Winged helix' DNA-binding domain"/>
    <property type="match status" value="1"/>
</dbReference>
<reference evidence="6 8" key="1">
    <citation type="submission" date="2015-05" db="EMBL/GenBank/DDBJ databases">
        <title>Genome sequences of Pluralibacter gergoviae.</title>
        <authorList>
            <person name="Greninger A.L."/>
            <person name="Miller S."/>
        </authorList>
    </citation>
    <scope>NUCLEOTIDE SEQUENCE [LARGE SCALE GENOMIC DNA]</scope>
    <source>
        <strain evidence="6 8">JS81F13</strain>
    </source>
</reference>
<sequence>MSPENAMKLLSNPTRLAVLAWLKHPGDAFADYEQLYPYETYGVCASLIQDKAGLSQPATSLCLKALQDAGLLEATKVGKWTYYRRCEARVAEVTGTLGDFLNKL</sequence>
<dbReference type="Proteomes" id="UP001236270">
    <property type="component" value="Unassembled WGS sequence"/>
</dbReference>
<dbReference type="STRING" id="61647.LG71_24465"/>
<dbReference type="eggNOG" id="COG0640">
    <property type="taxonomic scope" value="Bacteria"/>
</dbReference>
<dbReference type="PANTHER" id="PTHR33154:SF33">
    <property type="entry name" value="TRANSCRIPTIONAL REPRESSOR SDPR"/>
    <property type="match status" value="1"/>
</dbReference>
<name>A0A089PSA2_PLUGE</name>
<dbReference type="InterPro" id="IPR036388">
    <property type="entry name" value="WH-like_DNA-bd_sf"/>
</dbReference>
<dbReference type="InterPro" id="IPR011991">
    <property type="entry name" value="ArsR-like_HTH"/>
</dbReference>
<dbReference type="InterPro" id="IPR036390">
    <property type="entry name" value="WH_DNA-bd_sf"/>
</dbReference>
<dbReference type="PATRIC" id="fig|61647.14.peg.3661"/>
<evidence type="ECO:0000313" key="6">
    <source>
        <dbReference type="EMBL" id="KMK13427.1"/>
    </source>
</evidence>
<dbReference type="GeneID" id="61383490"/>
<proteinExistence type="predicted"/>
<gene>
    <name evidence="6" type="ORF">ABW06_12355</name>
    <name evidence="5" type="ORF">QEG54_000790</name>
    <name evidence="7" type="ORF">RBJ30_09285</name>
</gene>
<dbReference type="Proteomes" id="UP000036196">
    <property type="component" value="Unassembled WGS sequence"/>
</dbReference>
<evidence type="ECO:0000256" key="1">
    <source>
        <dbReference type="ARBA" id="ARBA00023015"/>
    </source>
</evidence>
<dbReference type="AlphaFoldDB" id="A0A089PSA2"/>
<evidence type="ECO:0000313" key="7">
    <source>
        <dbReference type="EMBL" id="MDQ2309292.1"/>
    </source>
</evidence>